<evidence type="ECO:0000313" key="4">
    <source>
        <dbReference type="Proteomes" id="UP000008312"/>
    </source>
</evidence>
<reference evidence="3" key="1">
    <citation type="submission" date="2010-02" db="EMBL/GenBank/DDBJ databases">
        <title>Sequencing and annotation of the Blastocystis hominis genome.</title>
        <authorList>
            <person name="Wincker P."/>
        </authorList>
    </citation>
    <scope>NUCLEOTIDE SEQUENCE</scope>
    <source>
        <strain evidence="3">Singapore isolate B</strain>
    </source>
</reference>
<keyword evidence="1" id="KW-0479">Metal-binding</keyword>
<dbReference type="InterPro" id="IPR045194">
    <property type="entry name" value="MGRN1/RNF157-like"/>
</dbReference>
<sequence length="301" mass="33410">MGSTESTTVTHGQPPPEMVNNLVRRTDGLQPPFLAPRFEPYNPKTLYKIECPISINPRSVALCPSPGDPEKLGVCFKGKCLKPSSLQIFSFVREETDDNLVPLKHTLLPTTLNDCRPQPPKIPILPNGEFSYNSAESGVCVFSLSDIQLNPSNLKERWSLILRLSVDTPDPISVNTLQVYCAIRVISGVAKLKVVTQKCVVQNRGYFMSELYGLGDMSKEEGEGRECVICMTNDRDTCVMPCRHVCCCAECANTLRLQSDRCPVCREAITELVYLTVNPDYLNAQRDQSGTLNVEMNNMGS</sequence>
<dbReference type="GO" id="GO:0061630">
    <property type="term" value="F:ubiquitin protein ligase activity"/>
    <property type="evidence" value="ECO:0007669"/>
    <property type="project" value="UniProtKB-EC"/>
</dbReference>
<dbReference type="InterPro" id="IPR013083">
    <property type="entry name" value="Znf_RING/FYVE/PHD"/>
</dbReference>
<dbReference type="Pfam" id="PF13920">
    <property type="entry name" value="zf-C3HC4_3"/>
    <property type="match status" value="1"/>
</dbReference>
<dbReference type="GO" id="GO:0008270">
    <property type="term" value="F:zinc ion binding"/>
    <property type="evidence" value="ECO:0007669"/>
    <property type="project" value="UniProtKB-KW"/>
</dbReference>
<keyword evidence="1" id="KW-0862">Zinc</keyword>
<dbReference type="InParanoid" id="D8LZD9"/>
<accession>D8LZD9</accession>
<dbReference type="AlphaFoldDB" id="D8LZD9"/>
<keyword evidence="1" id="KW-0863">Zinc-finger</keyword>
<dbReference type="SUPFAM" id="SSF57850">
    <property type="entry name" value="RING/U-box"/>
    <property type="match status" value="1"/>
</dbReference>
<dbReference type="PANTHER" id="PTHR22996:SF0">
    <property type="entry name" value="RE60872P-RELATED"/>
    <property type="match status" value="1"/>
</dbReference>
<dbReference type="PANTHER" id="PTHR22996">
    <property type="entry name" value="MAHOGUNIN"/>
    <property type="match status" value="1"/>
</dbReference>
<dbReference type="InterPro" id="IPR001841">
    <property type="entry name" value="Znf_RING"/>
</dbReference>
<protein>
    <recommendedName>
        <fullName evidence="2">RING-type domain-containing protein</fullName>
    </recommendedName>
</protein>
<keyword evidence="4" id="KW-1185">Reference proteome</keyword>
<evidence type="ECO:0000256" key="1">
    <source>
        <dbReference type="PROSITE-ProRule" id="PRU00175"/>
    </source>
</evidence>
<gene>
    <name evidence="3" type="ORF">GSBLH_T00001370001</name>
</gene>
<dbReference type="GeneID" id="24918634"/>
<dbReference type="RefSeq" id="XP_012895226.1">
    <property type="nucleotide sequence ID" value="XM_013039772.1"/>
</dbReference>
<proteinExistence type="predicted"/>
<feature type="domain" description="RING-type" evidence="2">
    <location>
        <begin position="227"/>
        <end position="266"/>
    </location>
</feature>
<evidence type="ECO:0000259" key="2">
    <source>
        <dbReference type="PROSITE" id="PS50089"/>
    </source>
</evidence>
<dbReference type="EMBL" id="FN668640">
    <property type="protein sequence ID" value="CBK21178.2"/>
    <property type="molecule type" value="Genomic_DNA"/>
</dbReference>
<dbReference type="Gene3D" id="3.30.40.10">
    <property type="entry name" value="Zinc/RING finger domain, C3HC4 (zinc finger)"/>
    <property type="match status" value="1"/>
</dbReference>
<organism evidence="3">
    <name type="scientific">Blastocystis hominis</name>
    <dbReference type="NCBI Taxonomy" id="12968"/>
    <lineage>
        <taxon>Eukaryota</taxon>
        <taxon>Sar</taxon>
        <taxon>Stramenopiles</taxon>
        <taxon>Bigyra</taxon>
        <taxon>Opalozoa</taxon>
        <taxon>Opalinata</taxon>
        <taxon>Blastocystidae</taxon>
        <taxon>Blastocystis</taxon>
    </lineage>
</organism>
<dbReference type="Proteomes" id="UP000008312">
    <property type="component" value="Unassembled WGS sequence"/>
</dbReference>
<dbReference type="GO" id="GO:0016567">
    <property type="term" value="P:protein ubiquitination"/>
    <property type="evidence" value="ECO:0007669"/>
    <property type="project" value="TreeGrafter"/>
</dbReference>
<dbReference type="PROSITE" id="PS50089">
    <property type="entry name" value="ZF_RING_2"/>
    <property type="match status" value="1"/>
</dbReference>
<evidence type="ECO:0000313" key="3">
    <source>
        <dbReference type="EMBL" id="CBK21178.2"/>
    </source>
</evidence>
<dbReference type="OrthoDB" id="1711136at2759"/>
<name>D8LZD9_BLAHO</name>